<dbReference type="NCBIfam" id="TIGR00254">
    <property type="entry name" value="GGDEF"/>
    <property type="match status" value="1"/>
</dbReference>
<dbReference type="CDD" id="cd01949">
    <property type="entry name" value="GGDEF"/>
    <property type="match status" value="1"/>
</dbReference>
<evidence type="ECO:0000256" key="3">
    <source>
        <dbReference type="SAM" id="Phobius"/>
    </source>
</evidence>
<dbReference type="EMBL" id="JAAAML010000001">
    <property type="protein sequence ID" value="MCO6407171.1"/>
    <property type="molecule type" value="Genomic_DNA"/>
</dbReference>
<comment type="catalytic activity">
    <reaction evidence="2">
        <text>2 GTP = 3',3'-c-di-GMP + 2 diphosphate</text>
        <dbReference type="Rhea" id="RHEA:24898"/>
        <dbReference type="ChEBI" id="CHEBI:33019"/>
        <dbReference type="ChEBI" id="CHEBI:37565"/>
        <dbReference type="ChEBI" id="CHEBI:58805"/>
        <dbReference type="EC" id="2.7.7.65"/>
    </reaction>
</comment>
<evidence type="ECO:0000313" key="6">
    <source>
        <dbReference type="Proteomes" id="UP001320715"/>
    </source>
</evidence>
<organism evidence="5 6">
    <name type="scientific">Hoeflea alexandrii</name>
    <dbReference type="NCBI Taxonomy" id="288436"/>
    <lineage>
        <taxon>Bacteria</taxon>
        <taxon>Pseudomonadati</taxon>
        <taxon>Pseudomonadota</taxon>
        <taxon>Alphaproteobacteria</taxon>
        <taxon>Hyphomicrobiales</taxon>
        <taxon>Rhizobiaceae</taxon>
        <taxon>Hoeflea</taxon>
    </lineage>
</organism>
<feature type="domain" description="GGDEF" evidence="4">
    <location>
        <begin position="258"/>
        <end position="394"/>
    </location>
</feature>
<evidence type="ECO:0000256" key="1">
    <source>
        <dbReference type="ARBA" id="ARBA00012528"/>
    </source>
</evidence>
<name>A0ABT1CLT8_9HYPH</name>
<protein>
    <recommendedName>
        <fullName evidence="1">diguanylate cyclase</fullName>
        <ecNumber evidence="1">2.7.7.65</ecNumber>
    </recommendedName>
</protein>
<dbReference type="InterPro" id="IPR000160">
    <property type="entry name" value="GGDEF_dom"/>
</dbReference>
<gene>
    <name evidence="5" type="ORF">GTW23_03205</name>
</gene>
<dbReference type="InterPro" id="IPR029787">
    <property type="entry name" value="Nucleotide_cyclase"/>
</dbReference>
<dbReference type="PANTHER" id="PTHR45138">
    <property type="entry name" value="REGULATORY COMPONENTS OF SENSORY TRANSDUCTION SYSTEM"/>
    <property type="match status" value="1"/>
</dbReference>
<dbReference type="EC" id="2.7.7.65" evidence="1"/>
<keyword evidence="6" id="KW-1185">Reference proteome</keyword>
<reference evidence="5 6" key="1">
    <citation type="submission" date="2020-01" db="EMBL/GenBank/DDBJ databases">
        <title>Genomes of bacteria type strains.</title>
        <authorList>
            <person name="Chen J."/>
            <person name="Zhu S."/>
            <person name="Yang J."/>
        </authorList>
    </citation>
    <scope>NUCLEOTIDE SEQUENCE [LARGE SCALE GENOMIC DNA]</scope>
    <source>
        <strain evidence="5 6">DSM 16655</strain>
    </source>
</reference>
<dbReference type="SUPFAM" id="SSF55073">
    <property type="entry name" value="Nucleotide cyclase"/>
    <property type="match status" value="1"/>
</dbReference>
<comment type="caution">
    <text evidence="5">The sequence shown here is derived from an EMBL/GenBank/DDBJ whole genome shotgun (WGS) entry which is preliminary data.</text>
</comment>
<dbReference type="Gene3D" id="3.30.70.270">
    <property type="match status" value="1"/>
</dbReference>
<keyword evidence="3" id="KW-1133">Transmembrane helix</keyword>
<dbReference type="InterPro" id="IPR050469">
    <property type="entry name" value="Diguanylate_Cyclase"/>
</dbReference>
<feature type="transmembrane region" description="Helical" evidence="3">
    <location>
        <begin position="54"/>
        <end position="75"/>
    </location>
</feature>
<proteinExistence type="predicted"/>
<accession>A0ABT1CLT8</accession>
<dbReference type="RefSeq" id="WP_252914591.1">
    <property type="nucleotide sequence ID" value="NZ_JAAAML010000001.1"/>
</dbReference>
<evidence type="ECO:0000313" key="5">
    <source>
        <dbReference type="EMBL" id="MCO6407171.1"/>
    </source>
</evidence>
<dbReference type="SMART" id="SM00267">
    <property type="entry name" value="GGDEF"/>
    <property type="match status" value="1"/>
</dbReference>
<sequence length="415" mass="45105">MRFFALWNPFVFVGYDIASKQQIKETVRELYSSKPHLTATIGFSFAGLSAALSGAVWTGAVATLIVLACMMFRVWMEHHFRARSSEDVGEKWVRLFVFGSLLSGFGWGLSGALLLYGTSAETQAITMGIACAILQGAAGRAYMTPGTALINISLVIGQMSIGAFAEGNYIYVPAFLLYFTFLASFIQQMVDNRLRQLNAEQTAERLFREITEKNELLRIANERLATKAYEDPLTGLANRRKFDLALAESLAASNDTGSTISLMMIDVDHFKAFNDTYGHQSGDECLQLIARAIGSSLAGRDSLVARYGGEEFVVIVRGEAPDMAIAIAERICLAVRLTSLDSLPSAPPRQTISIGLVSSRAGTPETREAMLAAADAALYKAKKGGRNRVCVHRGPCPGQQQEQDTVVPFDAAKQA</sequence>
<dbReference type="Pfam" id="PF00990">
    <property type="entry name" value="GGDEF"/>
    <property type="match status" value="1"/>
</dbReference>
<keyword evidence="3" id="KW-0812">Transmembrane</keyword>
<keyword evidence="3" id="KW-0472">Membrane</keyword>
<dbReference type="InterPro" id="IPR043128">
    <property type="entry name" value="Rev_trsase/Diguanyl_cyclase"/>
</dbReference>
<evidence type="ECO:0000256" key="2">
    <source>
        <dbReference type="ARBA" id="ARBA00034247"/>
    </source>
</evidence>
<feature type="transmembrane region" description="Helical" evidence="3">
    <location>
        <begin position="95"/>
        <end position="116"/>
    </location>
</feature>
<dbReference type="PANTHER" id="PTHR45138:SF9">
    <property type="entry name" value="DIGUANYLATE CYCLASE DGCM-RELATED"/>
    <property type="match status" value="1"/>
</dbReference>
<dbReference type="PROSITE" id="PS50887">
    <property type="entry name" value="GGDEF"/>
    <property type="match status" value="1"/>
</dbReference>
<feature type="transmembrane region" description="Helical" evidence="3">
    <location>
        <begin position="170"/>
        <end position="186"/>
    </location>
</feature>
<dbReference type="Proteomes" id="UP001320715">
    <property type="component" value="Unassembled WGS sequence"/>
</dbReference>
<evidence type="ECO:0000259" key="4">
    <source>
        <dbReference type="PROSITE" id="PS50887"/>
    </source>
</evidence>